<gene>
    <name evidence="2" type="ORF">L613_011200000010</name>
</gene>
<organism evidence="2 3">
    <name type="scientific">Pseudoxanthomonas taiwanensis J19</name>
    <dbReference type="NCBI Taxonomy" id="935569"/>
    <lineage>
        <taxon>Bacteria</taxon>
        <taxon>Pseudomonadati</taxon>
        <taxon>Pseudomonadota</taxon>
        <taxon>Gammaproteobacteria</taxon>
        <taxon>Lysobacterales</taxon>
        <taxon>Lysobacteraceae</taxon>
        <taxon>Pseudoxanthomonas</taxon>
    </lineage>
</organism>
<proteinExistence type="predicted"/>
<keyword evidence="3" id="KW-1185">Reference proteome</keyword>
<evidence type="ECO:0000313" key="3">
    <source>
        <dbReference type="Proteomes" id="UP000321583"/>
    </source>
</evidence>
<comment type="caution">
    <text evidence="2">The sequence shown here is derived from an EMBL/GenBank/DDBJ whole genome shotgun (WGS) entry which is preliminary data.</text>
</comment>
<dbReference type="AlphaFoldDB" id="A0A562E3Y5"/>
<name>A0A562E3Y5_9GAMM</name>
<feature type="non-terminal residue" evidence="2">
    <location>
        <position position="1"/>
    </location>
</feature>
<sequence>AEDGSRPEEDTALGRELERRRAPEAR</sequence>
<evidence type="ECO:0000313" key="2">
    <source>
        <dbReference type="EMBL" id="TWH16792.1"/>
    </source>
</evidence>
<evidence type="ECO:0000256" key="1">
    <source>
        <dbReference type="SAM" id="MobiDB-lite"/>
    </source>
</evidence>
<dbReference type="EMBL" id="VLJS01000016">
    <property type="protein sequence ID" value="TWH16792.1"/>
    <property type="molecule type" value="Genomic_DNA"/>
</dbReference>
<protein>
    <submittedName>
        <fullName evidence="2">Uncharacterized protein</fullName>
    </submittedName>
</protein>
<dbReference type="Proteomes" id="UP000321583">
    <property type="component" value="Unassembled WGS sequence"/>
</dbReference>
<reference evidence="2 3" key="1">
    <citation type="submission" date="2019-07" db="EMBL/GenBank/DDBJ databases">
        <title>Genome sequencing of lignin-degrading bacterial isolates.</title>
        <authorList>
            <person name="Gladden J."/>
        </authorList>
    </citation>
    <scope>NUCLEOTIDE SEQUENCE [LARGE SCALE GENOMIC DNA]</scope>
    <source>
        <strain evidence="2 3">J19</strain>
    </source>
</reference>
<accession>A0A562E3Y5</accession>
<feature type="region of interest" description="Disordered" evidence="1">
    <location>
        <begin position="1"/>
        <end position="26"/>
    </location>
</feature>